<evidence type="ECO:0000313" key="2">
    <source>
        <dbReference type="EMBL" id="OJG18425.1"/>
    </source>
</evidence>
<proteinExistence type="inferred from homology"/>
<dbReference type="Gene3D" id="3.30.420.40">
    <property type="match status" value="2"/>
</dbReference>
<dbReference type="InterPro" id="IPR043129">
    <property type="entry name" value="ATPase_NBD"/>
</dbReference>
<sequence length="297" mass="31677">MKYAIGIDIGGTKVAGGLVDAAGNVTHVTRLPSKASDREGMFTVVCRVIEQVLQESQLSASEVAVGVGVPGLVDRARGIAVFQNNVAWENFPLVARLREAFPTIGNIAIDNDVYQATRAEWNYAGLSGDEVLVYLTVSTGLSCAIMSGGEFIRGNGFAGELGLIPLKEENGQIYTVEQSAAGPALAERGKEAYNDGTVTAEEIFRRYRLGEPKAREVVAAWSRDVSRAIYMVVSLLDPQKIVFGGSVLTMNPDLLPLLKTKLTEWIVPAQEHSISSLSISPYPNTGGIIGAGLHALS</sequence>
<dbReference type="AlphaFoldDB" id="A0A1L8RFF4"/>
<keyword evidence="3" id="KW-1185">Reference proteome</keyword>
<comment type="similarity">
    <text evidence="1">Belongs to the ROK (NagC/XylR) family.</text>
</comment>
<gene>
    <name evidence="2" type="ORF">RU97_GL001822</name>
</gene>
<organism evidence="2 3">
    <name type="scientific">Enterococcus canis</name>
    <dbReference type="NCBI Taxonomy" id="214095"/>
    <lineage>
        <taxon>Bacteria</taxon>
        <taxon>Bacillati</taxon>
        <taxon>Bacillota</taxon>
        <taxon>Bacilli</taxon>
        <taxon>Lactobacillales</taxon>
        <taxon>Enterococcaceae</taxon>
        <taxon>Enterococcus</taxon>
    </lineage>
</organism>
<protein>
    <recommendedName>
        <fullName evidence="4">Glucokinase</fullName>
    </recommendedName>
</protein>
<reference evidence="2 3" key="1">
    <citation type="submission" date="2014-12" db="EMBL/GenBank/DDBJ databases">
        <title>Draft genome sequences of 29 type strains of Enterococci.</title>
        <authorList>
            <person name="Zhong Z."/>
            <person name="Sun Z."/>
            <person name="Liu W."/>
            <person name="Zhang W."/>
            <person name="Zhang H."/>
        </authorList>
    </citation>
    <scope>NUCLEOTIDE SEQUENCE [LARGE SCALE GENOMIC DNA]</scope>
    <source>
        <strain evidence="2 3">DSM 17029</strain>
    </source>
</reference>
<name>A0A1L8RFF4_9ENTE</name>
<dbReference type="InterPro" id="IPR000600">
    <property type="entry name" value="ROK"/>
</dbReference>
<evidence type="ECO:0008006" key="4">
    <source>
        <dbReference type="Google" id="ProtNLM"/>
    </source>
</evidence>
<dbReference type="EMBL" id="JXKH01000004">
    <property type="protein sequence ID" value="OJG18425.1"/>
    <property type="molecule type" value="Genomic_DNA"/>
</dbReference>
<evidence type="ECO:0000256" key="1">
    <source>
        <dbReference type="ARBA" id="ARBA00006479"/>
    </source>
</evidence>
<dbReference type="Proteomes" id="UP000181884">
    <property type="component" value="Unassembled WGS sequence"/>
</dbReference>
<dbReference type="Pfam" id="PF00480">
    <property type="entry name" value="ROK"/>
    <property type="match status" value="1"/>
</dbReference>
<dbReference type="PANTHER" id="PTHR18964:SF149">
    <property type="entry name" value="BIFUNCTIONAL UDP-N-ACETYLGLUCOSAMINE 2-EPIMERASE_N-ACETYLMANNOSAMINE KINASE"/>
    <property type="match status" value="1"/>
</dbReference>
<dbReference type="RefSeq" id="WP_067394798.1">
    <property type="nucleotide sequence ID" value="NZ_JXKH01000004.1"/>
</dbReference>
<dbReference type="PANTHER" id="PTHR18964">
    <property type="entry name" value="ROK (REPRESSOR, ORF, KINASE) FAMILY"/>
    <property type="match status" value="1"/>
</dbReference>
<evidence type="ECO:0000313" key="3">
    <source>
        <dbReference type="Proteomes" id="UP000181884"/>
    </source>
</evidence>
<dbReference type="STRING" id="214095.RU97_GL001822"/>
<accession>A0A1L8RFF4</accession>
<comment type="caution">
    <text evidence="2">The sequence shown here is derived from an EMBL/GenBank/DDBJ whole genome shotgun (WGS) entry which is preliminary data.</text>
</comment>
<dbReference type="SUPFAM" id="SSF53067">
    <property type="entry name" value="Actin-like ATPase domain"/>
    <property type="match status" value="1"/>
</dbReference>